<sequence>MSRLLLGLMLISGVAFAESDLWQHLSQVQHVAPIKLMQDVERQFPGVIAEFSTELDDGVLTYEIDVINPKDKSMTELVYRARDGQLLRRQTGNLTSEDKNELQAAAKILEHNQTFSQLINQAMQTHQAFVVEAQLDRDLGINYLELELLNADGKVKLAFDIDQQKPLPLLTWS</sequence>
<evidence type="ECO:0000256" key="1">
    <source>
        <dbReference type="SAM" id="SignalP"/>
    </source>
</evidence>
<protein>
    <recommendedName>
        <fullName evidence="4">PepSY domain-containing protein</fullName>
    </recommendedName>
</protein>
<evidence type="ECO:0000313" key="2">
    <source>
        <dbReference type="EMBL" id="MCL2916139.1"/>
    </source>
</evidence>
<gene>
    <name evidence="2" type="ORF">L2725_20575</name>
</gene>
<organism evidence="2 3">
    <name type="scientific">Shewanella corallii</name>
    <dbReference type="NCBI Taxonomy" id="560080"/>
    <lineage>
        <taxon>Bacteria</taxon>
        <taxon>Pseudomonadati</taxon>
        <taxon>Pseudomonadota</taxon>
        <taxon>Gammaproteobacteria</taxon>
        <taxon>Alteromonadales</taxon>
        <taxon>Shewanellaceae</taxon>
        <taxon>Shewanella</taxon>
    </lineage>
</organism>
<comment type="caution">
    <text evidence="2">The sequence shown here is derived from an EMBL/GenBank/DDBJ whole genome shotgun (WGS) entry which is preliminary data.</text>
</comment>
<evidence type="ECO:0008006" key="4">
    <source>
        <dbReference type="Google" id="ProtNLM"/>
    </source>
</evidence>
<proteinExistence type="predicted"/>
<keyword evidence="3" id="KW-1185">Reference proteome</keyword>
<dbReference type="Proteomes" id="UP001202831">
    <property type="component" value="Unassembled WGS sequence"/>
</dbReference>
<accession>A0ABT0NCF5</accession>
<feature type="chain" id="PRO_5046116778" description="PepSY domain-containing protein" evidence="1">
    <location>
        <begin position="18"/>
        <end position="173"/>
    </location>
</feature>
<feature type="signal peptide" evidence="1">
    <location>
        <begin position="1"/>
        <end position="17"/>
    </location>
</feature>
<dbReference type="RefSeq" id="WP_249250682.1">
    <property type="nucleotide sequence ID" value="NZ_JAKIKT010000011.1"/>
</dbReference>
<name>A0ABT0NCF5_9GAMM</name>
<reference evidence="2 3" key="1">
    <citation type="submission" date="2022-01" db="EMBL/GenBank/DDBJ databases">
        <title>Whole genome-based taxonomy of the Shewanellaceae.</title>
        <authorList>
            <person name="Martin-Rodriguez A.J."/>
        </authorList>
    </citation>
    <scope>NUCLEOTIDE SEQUENCE [LARGE SCALE GENOMIC DNA]</scope>
    <source>
        <strain evidence="2 3">DSM 21332</strain>
    </source>
</reference>
<evidence type="ECO:0000313" key="3">
    <source>
        <dbReference type="Proteomes" id="UP001202831"/>
    </source>
</evidence>
<dbReference type="EMBL" id="JAKIKT010000011">
    <property type="protein sequence ID" value="MCL2916139.1"/>
    <property type="molecule type" value="Genomic_DNA"/>
</dbReference>
<keyword evidence="1" id="KW-0732">Signal</keyword>